<dbReference type="Proteomes" id="UP001273799">
    <property type="component" value="Unassembled WGS sequence"/>
</dbReference>
<dbReference type="InterPro" id="IPR011060">
    <property type="entry name" value="RibuloseP-bd_barrel"/>
</dbReference>
<proteinExistence type="inferred from homology"/>
<accession>A0A0K9EU91</accession>
<dbReference type="EC" id="5.3.1.16" evidence="9"/>
<dbReference type="GO" id="GO:0000105">
    <property type="term" value="P:L-histidine biosynthetic process"/>
    <property type="evidence" value="ECO:0007669"/>
    <property type="project" value="UniProtKB-UniRule"/>
</dbReference>
<keyword evidence="5 9" id="KW-0963">Cytoplasm</keyword>
<comment type="pathway">
    <text evidence="3 9">Amino-acid biosynthesis; L-histidine biosynthesis; L-histidine from 5-phospho-alpha-D-ribose 1-diphosphate: step 4/9.</text>
</comment>
<dbReference type="CDD" id="cd04732">
    <property type="entry name" value="HisA"/>
    <property type="match status" value="1"/>
</dbReference>
<dbReference type="Proteomes" id="UP000269974">
    <property type="component" value="Unassembled WGS sequence"/>
</dbReference>
<comment type="catalytic activity">
    <reaction evidence="1 9">
        <text>1-(5-phospho-beta-D-ribosyl)-5-[(5-phospho-beta-D-ribosylamino)methylideneamino]imidazole-4-carboxamide = 5-[(5-phospho-1-deoxy-D-ribulos-1-ylimino)methylamino]-1-(5-phospho-beta-D-ribosyl)imidazole-4-carboxamide</text>
        <dbReference type="Rhea" id="RHEA:15469"/>
        <dbReference type="ChEBI" id="CHEBI:58435"/>
        <dbReference type="ChEBI" id="CHEBI:58525"/>
        <dbReference type="EC" id="5.3.1.16"/>
    </reaction>
</comment>
<evidence type="ECO:0000256" key="7">
    <source>
        <dbReference type="ARBA" id="ARBA00023102"/>
    </source>
</evidence>
<feature type="active site" description="Proton acceptor" evidence="9">
    <location>
        <position position="26"/>
    </location>
</feature>
<gene>
    <name evidence="13" type="primary">hisA_1</name>
    <name evidence="9" type="synonym">hisA</name>
    <name evidence="13" type="ORF">NCTC10327_01042</name>
    <name evidence="11" type="ORF">R6G71_03755</name>
    <name evidence="12" type="ORF">SAMN05421878_1196</name>
</gene>
<evidence type="ECO:0000256" key="3">
    <source>
        <dbReference type="ARBA" id="ARBA00005133"/>
    </source>
</evidence>
<dbReference type="InterPro" id="IPR023016">
    <property type="entry name" value="HisA/PriA"/>
</dbReference>
<evidence type="ECO:0000256" key="1">
    <source>
        <dbReference type="ARBA" id="ARBA00000901"/>
    </source>
</evidence>
<dbReference type="FunFam" id="3.20.20.70:FF:000009">
    <property type="entry name" value="1-(5-phosphoribosyl)-5-[(5-phosphoribosylamino)methylideneamino] imidazole-4-carboxamide isomerase"/>
    <property type="match status" value="1"/>
</dbReference>
<dbReference type="EMBL" id="FNAU01000019">
    <property type="protein sequence ID" value="SDE63915.1"/>
    <property type="molecule type" value="Genomic_DNA"/>
</dbReference>
<dbReference type="AlphaFoldDB" id="A0A0K9EU91"/>
<evidence type="ECO:0000313" key="12">
    <source>
        <dbReference type="EMBL" id="SDE63915.1"/>
    </source>
</evidence>
<name>A0A0K9EU91_9ACTO</name>
<reference evidence="14" key="1">
    <citation type="submission" date="2016-10" db="EMBL/GenBank/DDBJ databases">
        <authorList>
            <person name="Varghese N."/>
        </authorList>
    </citation>
    <scope>NUCLEOTIDE SEQUENCE [LARGE SCALE GENOMIC DNA]</scope>
    <source>
        <strain evidence="14">DSM 20639</strain>
    </source>
</reference>
<evidence type="ECO:0000256" key="5">
    <source>
        <dbReference type="ARBA" id="ARBA00022490"/>
    </source>
</evidence>
<dbReference type="Pfam" id="PF00977">
    <property type="entry name" value="His_biosynth"/>
    <property type="match status" value="1"/>
</dbReference>
<dbReference type="PANTHER" id="PTHR43090">
    <property type="entry name" value="1-(5-PHOSPHORIBOSYL)-5-[(5-PHOSPHORIBOSYLAMINO)METHYLIDENEAMINO] IMIDAZOLE-4-CARBOXAMIDE ISOMERASE"/>
    <property type="match status" value="1"/>
</dbReference>
<dbReference type="UniPathway" id="UPA00031">
    <property type="reaction ID" value="UER00009"/>
</dbReference>
<dbReference type="InterPro" id="IPR013785">
    <property type="entry name" value="Aldolase_TIM"/>
</dbReference>
<reference evidence="11" key="4">
    <citation type="submission" date="2023-10" db="EMBL/GenBank/DDBJ databases">
        <title>Whole Genome based description of the genera Actinobaculum and Actinotignum reveals a complex phylogenetic relationship within the species included in the genus Actinotignum.</title>
        <authorList>
            <person name="Jensen C.S."/>
            <person name="Dargis R."/>
            <person name="Kemp M."/>
            <person name="Christensen J.J."/>
        </authorList>
    </citation>
    <scope>NUCLEOTIDE SEQUENCE</scope>
    <source>
        <strain evidence="11">Actinobaculum_suis_CCUG19206T</strain>
    </source>
</reference>
<evidence type="ECO:0000256" key="10">
    <source>
        <dbReference type="RuleBase" id="RU003657"/>
    </source>
</evidence>
<evidence type="ECO:0000256" key="4">
    <source>
        <dbReference type="ARBA" id="ARBA00009667"/>
    </source>
</evidence>
<sequence>MNRNPSEKNPVAQTAAAGLQLLPAVDVENGQSVRLRQGQAGSEENYGDPRQAVEEFIAAGANYIHLVDLDAAFQRGNNAELLAQIIGQVPVDIQISGGIATRAALDAALATGARRAVISAAALAEPEWVEEAIAEYGDRIAVGIDVRGEEIIARGSQVPAGNMWRMLERLEAAGCARYVVTDVDRDGMLTGPDLELLRKVGKATRGKIIASGGVRSLADIVSLRELGAYGVDSAIIGKAFYAGNFSFAAALEAAGPQG</sequence>
<keyword evidence="14" id="KW-1185">Reference proteome</keyword>
<dbReference type="OrthoDB" id="9807749at2"/>
<comment type="similarity">
    <text evidence="4 9 10">Belongs to the HisA/HisF family.</text>
</comment>
<evidence type="ECO:0000256" key="2">
    <source>
        <dbReference type="ARBA" id="ARBA00004496"/>
    </source>
</evidence>
<evidence type="ECO:0000256" key="8">
    <source>
        <dbReference type="ARBA" id="ARBA00023235"/>
    </source>
</evidence>
<evidence type="ECO:0000313" key="11">
    <source>
        <dbReference type="EMBL" id="MDY5153166.1"/>
    </source>
</evidence>
<dbReference type="InterPro" id="IPR044524">
    <property type="entry name" value="Isoase_HisA-like"/>
</dbReference>
<dbReference type="EMBL" id="JAWNFU010000002">
    <property type="protein sequence ID" value="MDY5153166.1"/>
    <property type="molecule type" value="Genomic_DNA"/>
</dbReference>
<keyword evidence="8 9" id="KW-0413">Isomerase</keyword>
<evidence type="ECO:0000313" key="15">
    <source>
        <dbReference type="Proteomes" id="UP000269974"/>
    </source>
</evidence>
<dbReference type="RefSeq" id="WP_049619483.1">
    <property type="nucleotide sequence ID" value="NZ_FNAU01000019.1"/>
</dbReference>
<reference evidence="12" key="2">
    <citation type="submission" date="2016-10" db="EMBL/GenBank/DDBJ databases">
        <authorList>
            <person name="Varghese N."/>
            <person name="Submissions S."/>
        </authorList>
    </citation>
    <scope>NUCLEOTIDE SEQUENCE</scope>
    <source>
        <strain evidence="12">DSM 20639</strain>
    </source>
</reference>
<dbReference type="GO" id="GO:0003949">
    <property type="term" value="F:1-(5-phosphoribosyl)-5-[(5-phosphoribosylamino)methylideneamino]imidazole-4-carboxamide isomerase activity"/>
    <property type="evidence" value="ECO:0007669"/>
    <property type="project" value="UniProtKB-UniRule"/>
</dbReference>
<evidence type="ECO:0000256" key="6">
    <source>
        <dbReference type="ARBA" id="ARBA00022605"/>
    </source>
</evidence>
<dbReference type="PATRIC" id="fig|1657.3.peg.862"/>
<dbReference type="Proteomes" id="UP000182744">
    <property type="component" value="Unassembled WGS sequence"/>
</dbReference>
<dbReference type="EMBL" id="UYIO01000001">
    <property type="protein sequence ID" value="VDG76400.1"/>
    <property type="molecule type" value="Genomic_DNA"/>
</dbReference>
<dbReference type="SUPFAM" id="SSF51366">
    <property type="entry name" value="Ribulose-phoshate binding barrel"/>
    <property type="match status" value="1"/>
</dbReference>
<evidence type="ECO:0000256" key="9">
    <source>
        <dbReference type="HAMAP-Rule" id="MF_01014"/>
    </source>
</evidence>
<keyword evidence="6 9" id="KW-0028">Amino-acid biosynthesis</keyword>
<reference evidence="13 15" key="3">
    <citation type="submission" date="2018-11" db="EMBL/GenBank/DDBJ databases">
        <authorList>
            <consortium name="Pathogen Informatics"/>
        </authorList>
    </citation>
    <scope>NUCLEOTIDE SEQUENCE [LARGE SCALE GENOMIC DNA]</scope>
    <source>
        <strain evidence="13 15">NCTC10327</strain>
    </source>
</reference>
<keyword evidence="7 9" id="KW-0368">Histidine biosynthesis</keyword>
<comment type="subcellular location">
    <subcellularLocation>
        <location evidence="2 9">Cytoplasm</location>
    </subcellularLocation>
</comment>
<dbReference type="GO" id="GO:0005737">
    <property type="term" value="C:cytoplasm"/>
    <property type="evidence" value="ECO:0007669"/>
    <property type="project" value="UniProtKB-SubCell"/>
</dbReference>
<dbReference type="InterPro" id="IPR006062">
    <property type="entry name" value="His_biosynth"/>
</dbReference>
<feature type="active site" description="Proton donor" evidence="9">
    <location>
        <position position="145"/>
    </location>
</feature>
<protein>
    <recommendedName>
        <fullName evidence="9">1-(5-phosphoribosyl)-5-[(5-phosphoribosylamino)methylideneamino] imidazole-4-carboxamide isomerase</fullName>
        <ecNumber evidence="9">5.3.1.16</ecNumber>
    </recommendedName>
    <alternativeName>
        <fullName evidence="9">Phosphoribosylformimino-5-aminoimidazole carboxamide ribotide isomerase</fullName>
    </alternativeName>
</protein>
<organism evidence="13 15">
    <name type="scientific">Actinobaculum suis</name>
    <dbReference type="NCBI Taxonomy" id="1657"/>
    <lineage>
        <taxon>Bacteria</taxon>
        <taxon>Bacillati</taxon>
        <taxon>Actinomycetota</taxon>
        <taxon>Actinomycetes</taxon>
        <taxon>Actinomycetales</taxon>
        <taxon>Actinomycetaceae</taxon>
        <taxon>Actinobaculum</taxon>
    </lineage>
</organism>
<dbReference type="Gene3D" id="3.20.20.70">
    <property type="entry name" value="Aldolase class I"/>
    <property type="match status" value="1"/>
</dbReference>
<dbReference type="GO" id="GO:0000162">
    <property type="term" value="P:L-tryptophan biosynthetic process"/>
    <property type="evidence" value="ECO:0007669"/>
    <property type="project" value="TreeGrafter"/>
</dbReference>
<evidence type="ECO:0000313" key="13">
    <source>
        <dbReference type="EMBL" id="VDG76400.1"/>
    </source>
</evidence>
<dbReference type="PANTHER" id="PTHR43090:SF2">
    <property type="entry name" value="1-(5-PHOSPHORIBOSYL)-5-[(5-PHOSPHORIBOSYLAMINO)METHYLIDENEAMINO] IMIDAZOLE-4-CARBOXAMIDE ISOMERASE"/>
    <property type="match status" value="1"/>
</dbReference>
<dbReference type="STRING" id="1657.ACU20_08205"/>
<evidence type="ECO:0000313" key="14">
    <source>
        <dbReference type="Proteomes" id="UP000182744"/>
    </source>
</evidence>
<dbReference type="HAMAP" id="MF_01014">
    <property type="entry name" value="HisA"/>
    <property type="match status" value="1"/>
</dbReference>